<dbReference type="PANTHER" id="PTHR36444">
    <property type="entry name" value="TRANSCRIPTIONAL REGULATOR PROTEIN YOBU-RELATED"/>
    <property type="match status" value="1"/>
</dbReference>
<dbReference type="InterPro" id="IPR053182">
    <property type="entry name" value="YobU-like_regulator"/>
</dbReference>
<dbReference type="Proteomes" id="UP001371218">
    <property type="component" value="Unassembled WGS sequence"/>
</dbReference>
<reference evidence="2 3" key="1">
    <citation type="submission" date="2024-04" db="EMBL/GenBank/DDBJ databases">
        <title>Novel species of the genus Ideonella isolated from streams.</title>
        <authorList>
            <person name="Lu H."/>
        </authorList>
    </citation>
    <scope>NUCLEOTIDE SEQUENCE [LARGE SCALE GENOMIC DNA]</scope>
    <source>
        <strain evidence="2 3">DXS29W</strain>
    </source>
</reference>
<feature type="domain" description="AraC effector-binding" evidence="1">
    <location>
        <begin position="1"/>
        <end position="145"/>
    </location>
</feature>
<organism evidence="2 3">
    <name type="scientific">Ideonella lacteola</name>
    <dbReference type="NCBI Taxonomy" id="2984193"/>
    <lineage>
        <taxon>Bacteria</taxon>
        <taxon>Pseudomonadati</taxon>
        <taxon>Pseudomonadota</taxon>
        <taxon>Betaproteobacteria</taxon>
        <taxon>Burkholderiales</taxon>
        <taxon>Sphaerotilaceae</taxon>
        <taxon>Ideonella</taxon>
    </lineage>
</organism>
<evidence type="ECO:0000313" key="2">
    <source>
        <dbReference type="EMBL" id="MEK8034752.1"/>
    </source>
</evidence>
<dbReference type="InterPro" id="IPR011256">
    <property type="entry name" value="Reg_factor_effector_dom_sf"/>
</dbReference>
<protein>
    <submittedName>
        <fullName evidence="2">GyrI-like domain-containing protein</fullName>
    </submittedName>
</protein>
<evidence type="ECO:0000313" key="3">
    <source>
        <dbReference type="Proteomes" id="UP001371218"/>
    </source>
</evidence>
<dbReference type="EMBL" id="JBBUTG010000034">
    <property type="protein sequence ID" value="MEK8034752.1"/>
    <property type="molecule type" value="Genomic_DNA"/>
</dbReference>
<dbReference type="InterPro" id="IPR010499">
    <property type="entry name" value="AraC_E-bd"/>
</dbReference>
<gene>
    <name evidence="2" type="ORF">AACH06_28370</name>
</gene>
<keyword evidence="3" id="KW-1185">Reference proteome</keyword>
<dbReference type="Gene3D" id="3.20.80.10">
    <property type="entry name" value="Regulatory factor, effector binding domain"/>
    <property type="match status" value="1"/>
</dbReference>
<name>A0ABU9BXP8_9BURK</name>
<evidence type="ECO:0000259" key="1">
    <source>
        <dbReference type="SMART" id="SM00871"/>
    </source>
</evidence>
<dbReference type="InterPro" id="IPR029441">
    <property type="entry name" value="Cass2"/>
</dbReference>
<dbReference type="PANTHER" id="PTHR36444:SF2">
    <property type="entry name" value="TRANSCRIPTIONAL REGULATOR PROTEIN YOBU-RELATED"/>
    <property type="match status" value="1"/>
</dbReference>
<accession>A0ABU9BXP8</accession>
<dbReference type="RefSeq" id="WP_341429183.1">
    <property type="nucleotide sequence ID" value="NZ_JBBUTG010000034.1"/>
</dbReference>
<dbReference type="Pfam" id="PF14526">
    <property type="entry name" value="Cass2"/>
    <property type="match status" value="1"/>
</dbReference>
<dbReference type="SMART" id="SM00871">
    <property type="entry name" value="AraC_E_bind"/>
    <property type="match status" value="1"/>
</dbReference>
<proteinExistence type="predicted"/>
<dbReference type="SUPFAM" id="SSF55136">
    <property type="entry name" value="Probable bacterial effector-binding domain"/>
    <property type="match status" value="1"/>
</dbReference>
<comment type="caution">
    <text evidence="2">The sequence shown here is derived from an EMBL/GenBank/DDBJ whole genome shotgun (WGS) entry which is preliminary data.</text>
</comment>
<sequence>MDYELIDLDPITIAGITLRTDNSETGFAKIQQHWGTFFQQGVHQQLGVEPGTEICEAYFDYESDANGAYTLLLGARLSPSTPPMTDALTVRHFGAGRYAKFHIDDPNAIRHVWQHIWSRTDLDRRYACDFELIGAQGADVYVSLK</sequence>